<name>A0A1M5SLK0_9ALTE</name>
<dbReference type="EMBL" id="FQWD01000010">
    <property type="protein sequence ID" value="SHH39108.1"/>
    <property type="molecule type" value="Genomic_DNA"/>
</dbReference>
<gene>
    <name evidence="1" type="ORF">SAMN05216361_0012</name>
</gene>
<keyword evidence="2" id="KW-1185">Reference proteome</keyword>
<protein>
    <submittedName>
        <fullName evidence="1">Uncharacterized protein</fullName>
    </submittedName>
</protein>
<proteinExistence type="predicted"/>
<dbReference type="STRING" id="634436.SAMN05216361_0012"/>
<evidence type="ECO:0000313" key="2">
    <source>
        <dbReference type="Proteomes" id="UP000184520"/>
    </source>
</evidence>
<dbReference type="AlphaFoldDB" id="A0A1M5SLK0"/>
<reference evidence="2" key="1">
    <citation type="submission" date="2016-11" db="EMBL/GenBank/DDBJ databases">
        <authorList>
            <person name="Varghese N."/>
            <person name="Submissions S."/>
        </authorList>
    </citation>
    <scope>NUCLEOTIDE SEQUENCE [LARGE SCALE GENOMIC DNA]</scope>
    <source>
        <strain evidence="2">CGMCC 1.8995</strain>
    </source>
</reference>
<evidence type="ECO:0000313" key="1">
    <source>
        <dbReference type="EMBL" id="SHH39108.1"/>
    </source>
</evidence>
<dbReference type="Proteomes" id="UP000184520">
    <property type="component" value="Unassembled WGS sequence"/>
</dbReference>
<accession>A0A1M5SLK0</accession>
<organism evidence="1 2">
    <name type="scientific">Marisediminitalea aggregata</name>
    <dbReference type="NCBI Taxonomy" id="634436"/>
    <lineage>
        <taxon>Bacteria</taxon>
        <taxon>Pseudomonadati</taxon>
        <taxon>Pseudomonadota</taxon>
        <taxon>Gammaproteobacteria</taxon>
        <taxon>Alteromonadales</taxon>
        <taxon>Alteromonadaceae</taxon>
        <taxon>Marisediminitalea</taxon>
    </lineage>
</organism>
<sequence length="65" mass="7299">MCLIEQLNQLSAENNDMKQTIKMLRTFVDDVLPQVGQLVIQDFGNLNSALIASEKYVKDSGLNNE</sequence>